<reference evidence="3" key="1">
    <citation type="submission" date="2015-12" db="EMBL/GenBank/DDBJ databases">
        <title>De novo transcriptome assembly of four potential Pierce s Disease insect vectors from Arizona vineyards.</title>
        <authorList>
            <person name="Tassone E.E."/>
        </authorList>
    </citation>
    <scope>NUCLEOTIDE SEQUENCE</scope>
</reference>
<protein>
    <recommendedName>
        <fullName evidence="2">Endonuclease/exonuclease/phosphatase domain-containing protein</fullName>
    </recommendedName>
</protein>
<evidence type="ECO:0000256" key="1">
    <source>
        <dbReference type="SAM" id="MobiDB-lite"/>
    </source>
</evidence>
<evidence type="ECO:0000259" key="2">
    <source>
        <dbReference type="Pfam" id="PF14529"/>
    </source>
</evidence>
<dbReference type="EMBL" id="GEDC01004989">
    <property type="protein sequence ID" value="JAS32309.1"/>
    <property type="molecule type" value="Transcribed_RNA"/>
</dbReference>
<dbReference type="InterPro" id="IPR036691">
    <property type="entry name" value="Endo/exonu/phosph_ase_sf"/>
</dbReference>
<dbReference type="PANTHER" id="PTHR33273">
    <property type="entry name" value="DOMAIN-CONTAINING PROTEIN, PUTATIVE-RELATED"/>
    <property type="match status" value="1"/>
</dbReference>
<feature type="compositionally biased region" description="Polar residues" evidence="1">
    <location>
        <begin position="279"/>
        <end position="297"/>
    </location>
</feature>
<feature type="non-terminal residue" evidence="3">
    <location>
        <position position="1"/>
    </location>
</feature>
<dbReference type="Gene3D" id="3.60.10.10">
    <property type="entry name" value="Endonuclease/exonuclease/phosphatase"/>
    <property type="match status" value="1"/>
</dbReference>
<organism evidence="3">
    <name type="scientific">Clastoptera arizonana</name>
    <name type="common">Arizona spittle bug</name>
    <dbReference type="NCBI Taxonomy" id="38151"/>
    <lineage>
        <taxon>Eukaryota</taxon>
        <taxon>Metazoa</taxon>
        <taxon>Ecdysozoa</taxon>
        <taxon>Arthropoda</taxon>
        <taxon>Hexapoda</taxon>
        <taxon>Insecta</taxon>
        <taxon>Pterygota</taxon>
        <taxon>Neoptera</taxon>
        <taxon>Paraneoptera</taxon>
        <taxon>Hemiptera</taxon>
        <taxon>Auchenorrhyncha</taxon>
        <taxon>Cercopoidea</taxon>
        <taxon>Clastopteridae</taxon>
        <taxon>Clastoptera</taxon>
    </lineage>
</organism>
<feature type="domain" description="Endonuclease/exonuclease/phosphatase" evidence="2">
    <location>
        <begin position="91"/>
        <end position="202"/>
    </location>
</feature>
<dbReference type="Pfam" id="PF14529">
    <property type="entry name" value="Exo_endo_phos_2"/>
    <property type="match status" value="1"/>
</dbReference>
<dbReference type="AlphaFoldDB" id="A0A1B6E340"/>
<dbReference type="SUPFAM" id="SSF56219">
    <property type="entry name" value="DNase I-like"/>
    <property type="match status" value="1"/>
</dbReference>
<accession>A0A1B6E340</accession>
<dbReference type="PANTHER" id="PTHR33273:SF2">
    <property type="entry name" value="ENDONUCLEASE_EXONUCLEASE_PHOSPHATASE DOMAIN-CONTAINING PROTEIN"/>
    <property type="match status" value="1"/>
</dbReference>
<proteinExistence type="predicted"/>
<evidence type="ECO:0000313" key="3">
    <source>
        <dbReference type="EMBL" id="JAS32309.1"/>
    </source>
</evidence>
<dbReference type="GO" id="GO:0003824">
    <property type="term" value="F:catalytic activity"/>
    <property type="evidence" value="ECO:0007669"/>
    <property type="project" value="InterPro"/>
</dbReference>
<gene>
    <name evidence="3" type="ORF">g.32898</name>
</gene>
<name>A0A1B6E340_9HEMI</name>
<dbReference type="InterPro" id="IPR005135">
    <property type="entry name" value="Endo/exonuclease/phosphatase"/>
</dbReference>
<feature type="region of interest" description="Disordered" evidence="1">
    <location>
        <begin position="262"/>
        <end position="312"/>
    </location>
</feature>
<sequence length="312" mass="35580">RNRKAELQSFLLSNNIDIALLSETHLSNHHSLKIPCYTIHRTDRPTQPGQPSSGGTAVLVHRKITHNVISVTYKHPIEHTTIEINFRGSNMRIVSAYIKPNSIINQTDIEQLFYNDIPTLVMGDLNAKHSLWNSRKNNAHGNIFYEYQRHNRGVTIEAPNEPTYFSTAHHCADILDIAIFKNIKHSRTLTSVNDLSSDHNPVLLVLDDLNRFPHIAYKNYVDWPRFTERVRLHSPNPPHLYNPSLIDQQVVKIQDVIAQAMEDSTSSKQAKHTKPELPPTSNRSWLKNVTYANSGNSHVHPLPNISTTNRPD</sequence>